<gene>
    <name evidence="3" type="ORF">WKV53_15280</name>
</gene>
<dbReference type="EMBL" id="JBBUKT010000005">
    <property type="protein sequence ID" value="MEK7951877.1"/>
    <property type="molecule type" value="Genomic_DNA"/>
</dbReference>
<dbReference type="NCBIfam" id="TIGR02595">
    <property type="entry name" value="PEP_CTERM"/>
    <property type="match status" value="1"/>
</dbReference>
<sequence>MKCIPLIALLLGATAAHSQTLDWGNEVFDNVRDSEGERLTNSFVFELGAFDVGFKPTQGNVEEWVDHWNVFDRASYNESLGYFASSVQMTADGRSNSSWLTPGSGSFEGLEAFIFIRNGDLPVPMTEWLLARASTWIFPLADPNCCPNGLPTQWAVSDIDGDPPVWGAKDGIQGGGVVTNPAADGLQTHTFVPEPTAFLLLALGGLASITRRRRF</sequence>
<keyword evidence="1" id="KW-0732">Signal</keyword>
<dbReference type="InterPro" id="IPR013424">
    <property type="entry name" value="Ice-binding_C"/>
</dbReference>
<protein>
    <submittedName>
        <fullName evidence="3">PEP-CTERM sorting domain-containing protein</fullName>
    </submittedName>
</protein>
<feature type="chain" id="PRO_5046906753" evidence="1">
    <location>
        <begin position="19"/>
        <end position="215"/>
    </location>
</feature>
<name>A0ABU9AYP7_9BACT</name>
<evidence type="ECO:0000313" key="4">
    <source>
        <dbReference type="Proteomes" id="UP001371305"/>
    </source>
</evidence>
<dbReference type="RefSeq" id="WP_341405634.1">
    <property type="nucleotide sequence ID" value="NZ_JBBUKT010000005.1"/>
</dbReference>
<proteinExistence type="predicted"/>
<feature type="domain" description="Ice-binding protein C-terminal" evidence="2">
    <location>
        <begin position="192"/>
        <end position="214"/>
    </location>
</feature>
<organism evidence="3 4">
    <name type="scientific">Luteolibacter soli</name>
    <dbReference type="NCBI Taxonomy" id="3135280"/>
    <lineage>
        <taxon>Bacteria</taxon>
        <taxon>Pseudomonadati</taxon>
        <taxon>Verrucomicrobiota</taxon>
        <taxon>Verrucomicrobiia</taxon>
        <taxon>Verrucomicrobiales</taxon>
        <taxon>Verrucomicrobiaceae</taxon>
        <taxon>Luteolibacter</taxon>
    </lineage>
</organism>
<dbReference type="Pfam" id="PF07589">
    <property type="entry name" value="PEP-CTERM"/>
    <property type="match status" value="1"/>
</dbReference>
<evidence type="ECO:0000256" key="1">
    <source>
        <dbReference type="SAM" id="SignalP"/>
    </source>
</evidence>
<dbReference type="Proteomes" id="UP001371305">
    <property type="component" value="Unassembled WGS sequence"/>
</dbReference>
<evidence type="ECO:0000313" key="3">
    <source>
        <dbReference type="EMBL" id="MEK7951877.1"/>
    </source>
</evidence>
<accession>A0ABU9AYP7</accession>
<feature type="signal peptide" evidence="1">
    <location>
        <begin position="1"/>
        <end position="18"/>
    </location>
</feature>
<comment type="caution">
    <text evidence="3">The sequence shown here is derived from an EMBL/GenBank/DDBJ whole genome shotgun (WGS) entry which is preliminary data.</text>
</comment>
<keyword evidence="4" id="KW-1185">Reference proteome</keyword>
<evidence type="ECO:0000259" key="2">
    <source>
        <dbReference type="Pfam" id="PF07589"/>
    </source>
</evidence>
<reference evidence="3 4" key="1">
    <citation type="submission" date="2024-04" db="EMBL/GenBank/DDBJ databases">
        <title>Luteolibacter sp. isolated from soil.</title>
        <authorList>
            <person name="An J."/>
        </authorList>
    </citation>
    <scope>NUCLEOTIDE SEQUENCE [LARGE SCALE GENOMIC DNA]</scope>
    <source>
        <strain evidence="3 4">Y139</strain>
    </source>
</reference>